<dbReference type="SMART" id="SM00448">
    <property type="entry name" value="REC"/>
    <property type="match status" value="1"/>
</dbReference>
<dbReference type="RefSeq" id="WP_339856649.1">
    <property type="nucleotide sequence ID" value="NZ_CAXAXR010000048.1"/>
</dbReference>
<keyword evidence="1" id="KW-0597">Phosphoprotein</keyword>
<organism evidence="3 4">
    <name type="scientific">Roseovarius nubinhibens</name>
    <dbReference type="NCBI Taxonomy" id="314263"/>
    <lineage>
        <taxon>Bacteria</taxon>
        <taxon>Pseudomonadati</taxon>
        <taxon>Pseudomonadota</taxon>
        <taxon>Alphaproteobacteria</taxon>
        <taxon>Rhodobacterales</taxon>
        <taxon>Roseobacteraceae</taxon>
        <taxon>Roseovarius</taxon>
    </lineage>
</organism>
<evidence type="ECO:0000313" key="3">
    <source>
        <dbReference type="EMBL" id="HAR50951.1"/>
    </source>
</evidence>
<feature type="domain" description="Response regulatory" evidence="2">
    <location>
        <begin position="2"/>
        <end position="117"/>
    </location>
</feature>
<dbReference type="EMBL" id="DMVW01000040">
    <property type="protein sequence ID" value="HAR50951.1"/>
    <property type="molecule type" value="Genomic_DNA"/>
</dbReference>
<dbReference type="Proteomes" id="UP000264719">
    <property type="component" value="Unassembled WGS sequence"/>
</dbReference>
<dbReference type="AlphaFoldDB" id="A0A348W8T9"/>
<feature type="modified residue" description="4-aspartylphosphate" evidence="1">
    <location>
        <position position="51"/>
    </location>
</feature>
<name>A0A348W8T9_9RHOB</name>
<evidence type="ECO:0000259" key="2">
    <source>
        <dbReference type="PROSITE" id="PS50110"/>
    </source>
</evidence>
<dbReference type="InterPro" id="IPR011006">
    <property type="entry name" value="CheY-like_superfamily"/>
</dbReference>
<evidence type="ECO:0000256" key="1">
    <source>
        <dbReference type="PROSITE-ProRule" id="PRU00169"/>
    </source>
</evidence>
<protein>
    <recommendedName>
        <fullName evidence="2">Response regulatory domain-containing protein</fullName>
    </recommendedName>
</protein>
<dbReference type="GO" id="GO:0000160">
    <property type="term" value="P:phosphorelay signal transduction system"/>
    <property type="evidence" value="ECO:0007669"/>
    <property type="project" value="InterPro"/>
</dbReference>
<evidence type="ECO:0000313" key="4">
    <source>
        <dbReference type="Proteomes" id="UP000264719"/>
    </source>
</evidence>
<proteinExistence type="predicted"/>
<gene>
    <name evidence="3" type="ORF">DCS45_03600</name>
</gene>
<comment type="caution">
    <text evidence="3">The sequence shown here is derived from an EMBL/GenBank/DDBJ whole genome shotgun (WGS) entry which is preliminary data.</text>
</comment>
<dbReference type="CDD" id="cd00156">
    <property type="entry name" value="REC"/>
    <property type="match status" value="1"/>
</dbReference>
<sequence length="121" mass="13034">MNVLLVQSDPQLASLWAGHLAEEGVSAAVARGQREAVRLLQTQGFAAVVLDLDLEEGCALAVADLIAYRWPSLPILFVTGRAMFADGSIFAMSANARAYLQRDVAPSDLTTLVMYFGGYWA</sequence>
<dbReference type="PROSITE" id="PS50110">
    <property type="entry name" value="RESPONSE_REGULATORY"/>
    <property type="match status" value="1"/>
</dbReference>
<accession>A0A348W8T9</accession>
<dbReference type="InterPro" id="IPR001789">
    <property type="entry name" value="Sig_transdc_resp-reg_receiver"/>
</dbReference>
<dbReference type="Pfam" id="PF00072">
    <property type="entry name" value="Response_reg"/>
    <property type="match status" value="1"/>
</dbReference>
<dbReference type="Gene3D" id="3.40.50.2300">
    <property type="match status" value="1"/>
</dbReference>
<dbReference type="SUPFAM" id="SSF52172">
    <property type="entry name" value="CheY-like"/>
    <property type="match status" value="1"/>
</dbReference>
<reference evidence="3 4" key="1">
    <citation type="journal article" date="2018" name="Nat. Biotechnol.">
        <title>A standardized bacterial taxonomy based on genome phylogeny substantially revises the tree of life.</title>
        <authorList>
            <person name="Parks D.H."/>
            <person name="Chuvochina M."/>
            <person name="Waite D.W."/>
            <person name="Rinke C."/>
            <person name="Skarshewski A."/>
            <person name="Chaumeil P.A."/>
            <person name="Hugenholtz P."/>
        </authorList>
    </citation>
    <scope>NUCLEOTIDE SEQUENCE [LARGE SCALE GENOMIC DNA]</scope>
    <source>
        <strain evidence="3">UBA9169</strain>
    </source>
</reference>